<proteinExistence type="inferred from homology"/>
<evidence type="ECO:0000313" key="4">
    <source>
        <dbReference type="Proteomes" id="UP000622610"/>
    </source>
</evidence>
<evidence type="ECO:0000256" key="1">
    <source>
        <dbReference type="HAMAP-Rule" id="MF_01538"/>
    </source>
</evidence>
<comment type="similarity">
    <text evidence="1">Belongs to the UPF0346 family.</text>
</comment>
<reference evidence="3" key="2">
    <citation type="submission" date="2020-09" db="EMBL/GenBank/DDBJ databases">
        <authorList>
            <person name="Sun Q."/>
            <person name="Sedlacek I."/>
        </authorList>
    </citation>
    <scope>NUCLEOTIDE SEQUENCE</scope>
    <source>
        <strain evidence="3">CCM 8433</strain>
    </source>
</reference>
<dbReference type="Gene3D" id="1.10.150.260">
    <property type="entry name" value="YozE SAM-like"/>
    <property type="match status" value="1"/>
</dbReference>
<dbReference type="SUPFAM" id="SSF140652">
    <property type="entry name" value="YozE-like"/>
    <property type="match status" value="1"/>
</dbReference>
<dbReference type="HAMAP" id="MF_01538">
    <property type="entry name" value="UPF0346"/>
    <property type="match status" value="1"/>
</dbReference>
<keyword evidence="4" id="KW-1185">Reference proteome</keyword>
<dbReference type="RefSeq" id="WP_188366382.1">
    <property type="nucleotide sequence ID" value="NZ_BMDT01000001.1"/>
</dbReference>
<dbReference type="PIRSF" id="PIRSF037262">
    <property type="entry name" value="UCP037262"/>
    <property type="match status" value="1"/>
</dbReference>
<dbReference type="NCBIfam" id="NF010193">
    <property type="entry name" value="PRK13672.1"/>
    <property type="match status" value="1"/>
</dbReference>
<dbReference type="InterPro" id="IPR036806">
    <property type="entry name" value="YozE_SAM-like_sf"/>
</dbReference>
<protein>
    <recommendedName>
        <fullName evidence="1">UPF0346 protein GCM10011482_01810</fullName>
    </recommendedName>
</protein>
<dbReference type="AlphaFoldDB" id="A0A917JEB7"/>
<dbReference type="InterPro" id="IPR010673">
    <property type="entry name" value="UPF0346"/>
</dbReference>
<dbReference type="InterPro" id="IPR023089">
    <property type="entry name" value="YozE_SAM-like"/>
</dbReference>
<feature type="domain" description="YozE SAM-like" evidence="2">
    <location>
        <begin position="4"/>
        <end position="70"/>
    </location>
</feature>
<organism evidence="3 4">
    <name type="scientific">Enterococcus alcedinis</name>
    <dbReference type="NCBI Taxonomy" id="1274384"/>
    <lineage>
        <taxon>Bacteria</taxon>
        <taxon>Bacillati</taxon>
        <taxon>Bacillota</taxon>
        <taxon>Bacilli</taxon>
        <taxon>Lactobacillales</taxon>
        <taxon>Enterococcaceae</taxon>
        <taxon>Enterococcus</taxon>
    </lineage>
</organism>
<dbReference type="EMBL" id="BMDT01000001">
    <property type="protein sequence ID" value="GGI64527.1"/>
    <property type="molecule type" value="Genomic_DNA"/>
</dbReference>
<name>A0A917JEB7_9ENTE</name>
<gene>
    <name evidence="3" type="ORF">GCM10011482_01810</name>
</gene>
<comment type="caution">
    <text evidence="3">The sequence shown here is derived from an EMBL/GenBank/DDBJ whole genome shotgun (WGS) entry which is preliminary data.</text>
</comment>
<dbReference type="Proteomes" id="UP000622610">
    <property type="component" value="Unassembled WGS sequence"/>
</dbReference>
<accession>A0A917JEB7</accession>
<evidence type="ECO:0000313" key="3">
    <source>
        <dbReference type="EMBL" id="GGI64527.1"/>
    </source>
</evidence>
<reference evidence="3" key="1">
    <citation type="journal article" date="2014" name="Int. J. Syst. Evol. Microbiol.">
        <title>Complete genome sequence of Corynebacterium casei LMG S-19264T (=DSM 44701T), isolated from a smear-ripened cheese.</title>
        <authorList>
            <consortium name="US DOE Joint Genome Institute (JGI-PGF)"/>
            <person name="Walter F."/>
            <person name="Albersmeier A."/>
            <person name="Kalinowski J."/>
            <person name="Ruckert C."/>
        </authorList>
    </citation>
    <scope>NUCLEOTIDE SEQUENCE</scope>
    <source>
        <strain evidence="3">CCM 8433</strain>
    </source>
</reference>
<sequence>MRKTFYQYLMTLKDTKIPTETSQLAEAASRDLQFPKQSEDYHEISDYLELNTDYLENLTLFDQLWEVYLEENN</sequence>
<dbReference type="Pfam" id="PF06855">
    <property type="entry name" value="YozE_SAM_like"/>
    <property type="match status" value="1"/>
</dbReference>
<evidence type="ECO:0000259" key="2">
    <source>
        <dbReference type="Pfam" id="PF06855"/>
    </source>
</evidence>